<keyword evidence="2" id="KW-1185">Reference proteome</keyword>
<comment type="caution">
    <text evidence="1">The sequence shown here is derived from an EMBL/GenBank/DDBJ whole genome shotgun (WGS) entry which is preliminary data.</text>
</comment>
<organism evidence="1 2">
    <name type="scientific">Fusarium decemcellulare</name>
    <dbReference type="NCBI Taxonomy" id="57161"/>
    <lineage>
        <taxon>Eukaryota</taxon>
        <taxon>Fungi</taxon>
        <taxon>Dikarya</taxon>
        <taxon>Ascomycota</taxon>
        <taxon>Pezizomycotina</taxon>
        <taxon>Sordariomycetes</taxon>
        <taxon>Hypocreomycetidae</taxon>
        <taxon>Hypocreales</taxon>
        <taxon>Nectriaceae</taxon>
        <taxon>Fusarium</taxon>
        <taxon>Fusarium decemcellulare species complex</taxon>
    </lineage>
</organism>
<protein>
    <submittedName>
        <fullName evidence="1">Uncharacterized protein</fullName>
    </submittedName>
</protein>
<reference evidence="1" key="1">
    <citation type="submission" date="2022-08" db="EMBL/GenBank/DDBJ databases">
        <title>Genome Sequence of Fusarium decemcellulare.</title>
        <authorList>
            <person name="Buettner E."/>
        </authorList>
    </citation>
    <scope>NUCLEOTIDE SEQUENCE</scope>
    <source>
        <strain evidence="1">Babe19</strain>
    </source>
</reference>
<gene>
    <name evidence="1" type="ORF">NM208_g4012</name>
</gene>
<name>A0ACC1SMB3_9HYPO</name>
<sequence length="600" mass="67792">MPFSILASKFDRSNVNITLLQLLPGEGDQTIICNTQTIPLKTKPQYETLSYVWGDQSTTRQITCGGSPKVITESLFFALSQLRLPHETRTLWIDQLCIDQTNKIEKSYQVSVMRSIYKEASHGLIWLGKIPEKHDAGFDANDVAIAFKGLTDLDAHGACAVPNDVASRHRLGEVVLALMGSSRARWQGVKWWQRIWTIQEAKLPTESSILWGDQSVSFGALKRVAVQLTRPGSAVTEGFEYLFSLGPLVNDFCIPIMNLQINDPAPILGPLYRWRYREATNPLDKVYALMGILPESSFQSVPFCDYTLSTKELYTRVTFDLIRHHRGLLPVCGRRGEPRMTLGLPSWAVDWTLAYNPIQRSTDYFGHCWRYNYFDCTKKHYVEPELTANNTGLILSGVKVDRIATLGPVNHLLNFRQLSNEEYDDHTRRTVHLWKAIFDSWSSSQPSSQSYVGTETMTTLQAFYRVLIGDLAYHYSSPDHRVSQEELAWVEAYIESAFQSPITASVQDMARSQAFFITDSGYLGIGPPDAQVGDEVWVLLCGNVPHILRPKPKAADESVEAQEQPQCLEFEFVGDAYVQGVMDGEIIDKYEGIFSRVVLY</sequence>
<accession>A0ACC1SMB3</accession>
<dbReference type="EMBL" id="JANRMS010000286">
    <property type="protein sequence ID" value="KAJ3542586.1"/>
    <property type="molecule type" value="Genomic_DNA"/>
</dbReference>
<proteinExistence type="predicted"/>
<evidence type="ECO:0000313" key="1">
    <source>
        <dbReference type="EMBL" id="KAJ3542586.1"/>
    </source>
</evidence>
<dbReference type="Proteomes" id="UP001148629">
    <property type="component" value="Unassembled WGS sequence"/>
</dbReference>
<evidence type="ECO:0000313" key="2">
    <source>
        <dbReference type="Proteomes" id="UP001148629"/>
    </source>
</evidence>